<gene>
    <name evidence="3" type="primary">LOC101864086</name>
</gene>
<feature type="compositionally biased region" description="Basic and acidic residues" evidence="1">
    <location>
        <begin position="268"/>
        <end position="278"/>
    </location>
</feature>
<protein>
    <submittedName>
        <fullName evidence="3">Testis-expressed protein 9</fullName>
    </submittedName>
</protein>
<feature type="region of interest" description="Disordered" evidence="1">
    <location>
        <begin position="1"/>
        <end position="42"/>
    </location>
</feature>
<dbReference type="RefSeq" id="XP_012942457.1">
    <property type="nucleotide sequence ID" value="XM_013087003.2"/>
</dbReference>
<reference evidence="3" key="1">
    <citation type="submission" date="2025-08" db="UniProtKB">
        <authorList>
            <consortium name="RefSeq"/>
        </authorList>
    </citation>
    <scope>IDENTIFICATION</scope>
</reference>
<feature type="region of interest" description="Disordered" evidence="1">
    <location>
        <begin position="224"/>
        <end position="309"/>
    </location>
</feature>
<proteinExistence type="predicted"/>
<keyword evidence="2" id="KW-1185">Reference proteome</keyword>
<feature type="compositionally biased region" description="Low complexity" evidence="1">
    <location>
        <begin position="134"/>
        <end position="143"/>
    </location>
</feature>
<sequence>MAESGRRSNSRGSFTKFGASNPQNDASPSPARQPSDILSREEEYKRLNAELEKKTASLVQEAEMVMREQENVLSKSRYLDNINTEDFLEELEDGGSAGTSKRRTPHEDVRPPSKNSRPGSAKKPPSAGKKKSKTPSSAAEDVAVADDTFMTSLYQQFSDMSSRYDTTGEGGELGGFGGADVGGDDDEDDDDVLPQAAADMGSEASIRFLKAKLRVMQEELDRLAHENHKKDEENRGLGQKVKDAEEERNRLLRTSSSQQQQIDKHKKLAEEARGKTESLENQLSALRKEVEQMKRSQKQQQTSQSATEVRLNRALEDIERYREQLQRTKSASKDHSDADKHRVEQLLAQNKRLEKQKSELMAGFRKQMKLIDILKRQKMHIEAAKMMQFSEEEFVKALEWGS</sequence>
<organism evidence="2 3">
    <name type="scientific">Aplysia californica</name>
    <name type="common">California sea hare</name>
    <dbReference type="NCBI Taxonomy" id="6500"/>
    <lineage>
        <taxon>Eukaryota</taxon>
        <taxon>Metazoa</taxon>
        <taxon>Spiralia</taxon>
        <taxon>Lophotrochozoa</taxon>
        <taxon>Mollusca</taxon>
        <taxon>Gastropoda</taxon>
        <taxon>Heterobranchia</taxon>
        <taxon>Euthyneura</taxon>
        <taxon>Tectipleura</taxon>
        <taxon>Aplysiida</taxon>
        <taxon>Aplysioidea</taxon>
        <taxon>Aplysiidae</taxon>
        <taxon>Aplysia</taxon>
    </lineage>
</organism>
<dbReference type="GeneID" id="101864086"/>
<feature type="compositionally biased region" description="Polar residues" evidence="1">
    <location>
        <begin position="10"/>
        <end position="32"/>
    </location>
</feature>
<feature type="region of interest" description="Disordered" evidence="1">
    <location>
        <begin position="161"/>
        <end position="193"/>
    </location>
</feature>
<feature type="compositionally biased region" description="Basic and acidic residues" evidence="1">
    <location>
        <begin position="224"/>
        <end position="250"/>
    </location>
</feature>
<evidence type="ECO:0000313" key="3">
    <source>
        <dbReference type="RefSeq" id="XP_012942457.1"/>
    </source>
</evidence>
<name>A0ABM1A7Q3_APLCA</name>
<feature type="compositionally biased region" description="Gly residues" evidence="1">
    <location>
        <begin position="168"/>
        <end position="181"/>
    </location>
</feature>
<feature type="region of interest" description="Disordered" evidence="1">
    <location>
        <begin position="89"/>
        <end position="143"/>
    </location>
</feature>
<evidence type="ECO:0000256" key="1">
    <source>
        <dbReference type="SAM" id="MobiDB-lite"/>
    </source>
</evidence>
<evidence type="ECO:0000313" key="2">
    <source>
        <dbReference type="Proteomes" id="UP000694888"/>
    </source>
</evidence>
<feature type="compositionally biased region" description="Acidic residues" evidence="1">
    <location>
        <begin position="182"/>
        <end position="192"/>
    </location>
</feature>
<accession>A0ABM1A7Q3</accession>
<dbReference type="Proteomes" id="UP000694888">
    <property type="component" value="Unplaced"/>
</dbReference>
<dbReference type="PANTHER" id="PTHR23313">
    <property type="entry name" value="TSEC1-RELATED"/>
    <property type="match status" value="1"/>
</dbReference>
<dbReference type="PANTHER" id="PTHR23313:SF0">
    <property type="entry name" value="TESTIS-EXPRESSED PROTEIN 9"/>
    <property type="match status" value="1"/>
</dbReference>
<feature type="compositionally biased region" description="Low complexity" evidence="1">
    <location>
        <begin position="118"/>
        <end position="127"/>
    </location>
</feature>